<sequence length="390" mass="44602">MHEVRRAMNRTKAERKAAVIENIHTLIDLDPIEKEFKGKPYRTRALLEKAAEQVEIARLGSLKIQLIDDIRGEHMHLAWGPESNSYYDSNPRPIGVKLSWERLVGIVEKLQGHDAASPYIISPVYLSVSTPNRVGICNKHTIKPGNDDPLRQKAQKEAAPEQIARCIALREEWETNPQWAVFKTKLDVLASKVRVKNIVCIALGGSFTQRFVASYMAYYLREVYTSQSGAAEPVPEIDICAHDPIYQYEDVVNLEHFSPVPIHVVSDPYHYLAINESTLVFSSGCPIFVPYHEIIADVLYPGGPAAFLTNEFWDDFEWFEQSRVHILDIWTPRVAKMMKLYGTDLLEESLEWRYGYLFPFLSHLALYTREDAEDRYAEVDLRVDSGTESS</sequence>
<dbReference type="AlphaFoldDB" id="A0A6A5TFK9"/>
<dbReference type="OrthoDB" id="3684667at2759"/>
<reference evidence="2" key="1">
    <citation type="journal article" date="2020" name="Stud. Mycol.">
        <title>101 Dothideomycetes genomes: a test case for predicting lifestyles and emergence of pathogens.</title>
        <authorList>
            <person name="Haridas S."/>
            <person name="Albert R."/>
            <person name="Binder M."/>
            <person name="Bloem J."/>
            <person name="Labutti K."/>
            <person name="Salamov A."/>
            <person name="Andreopoulos B."/>
            <person name="Baker S."/>
            <person name="Barry K."/>
            <person name="Bills G."/>
            <person name="Bluhm B."/>
            <person name="Cannon C."/>
            <person name="Castanera R."/>
            <person name="Culley D."/>
            <person name="Daum C."/>
            <person name="Ezra D."/>
            <person name="Gonzalez J."/>
            <person name="Henrissat B."/>
            <person name="Kuo A."/>
            <person name="Liang C."/>
            <person name="Lipzen A."/>
            <person name="Lutzoni F."/>
            <person name="Magnuson J."/>
            <person name="Mondo S."/>
            <person name="Nolan M."/>
            <person name="Ohm R."/>
            <person name="Pangilinan J."/>
            <person name="Park H.-J."/>
            <person name="Ramirez L."/>
            <person name="Alfaro M."/>
            <person name="Sun H."/>
            <person name="Tritt A."/>
            <person name="Yoshinaga Y."/>
            <person name="Zwiers L.-H."/>
            <person name="Turgeon B."/>
            <person name="Goodwin S."/>
            <person name="Spatafora J."/>
            <person name="Crous P."/>
            <person name="Grigoriev I."/>
        </authorList>
    </citation>
    <scope>NUCLEOTIDE SEQUENCE</scope>
    <source>
        <strain evidence="2">CBS 675.92</strain>
    </source>
</reference>
<keyword evidence="3" id="KW-1185">Reference proteome</keyword>
<evidence type="ECO:0000313" key="3">
    <source>
        <dbReference type="Proteomes" id="UP000800035"/>
    </source>
</evidence>
<proteinExistence type="predicted"/>
<protein>
    <recommendedName>
        <fullName evidence="1">SRR1-like domain-containing protein</fullName>
    </recommendedName>
</protein>
<dbReference type="EMBL" id="ML977016">
    <property type="protein sequence ID" value="KAF1951603.1"/>
    <property type="molecule type" value="Genomic_DNA"/>
</dbReference>
<accession>A0A6A5TFK9</accession>
<gene>
    <name evidence="2" type="ORF">CC80DRAFT_553252</name>
</gene>
<dbReference type="Proteomes" id="UP000800035">
    <property type="component" value="Unassembled WGS sequence"/>
</dbReference>
<dbReference type="PANTHER" id="PTHR42080">
    <property type="entry name" value="SRR1 DOMAIN-CONTAINING PROTEIN"/>
    <property type="match status" value="1"/>
</dbReference>
<evidence type="ECO:0000313" key="2">
    <source>
        <dbReference type="EMBL" id="KAF1951603.1"/>
    </source>
</evidence>
<evidence type="ECO:0000259" key="1">
    <source>
        <dbReference type="Pfam" id="PF07985"/>
    </source>
</evidence>
<feature type="domain" description="SRR1-like" evidence="1">
    <location>
        <begin position="190"/>
        <end position="313"/>
    </location>
</feature>
<name>A0A6A5TFK9_9PLEO</name>
<organism evidence="2 3">
    <name type="scientific">Byssothecium circinans</name>
    <dbReference type="NCBI Taxonomy" id="147558"/>
    <lineage>
        <taxon>Eukaryota</taxon>
        <taxon>Fungi</taxon>
        <taxon>Dikarya</taxon>
        <taxon>Ascomycota</taxon>
        <taxon>Pezizomycotina</taxon>
        <taxon>Dothideomycetes</taxon>
        <taxon>Pleosporomycetidae</taxon>
        <taxon>Pleosporales</taxon>
        <taxon>Massarineae</taxon>
        <taxon>Massarinaceae</taxon>
        <taxon>Byssothecium</taxon>
    </lineage>
</organism>
<dbReference type="Pfam" id="PF07985">
    <property type="entry name" value="SRR1"/>
    <property type="match status" value="1"/>
</dbReference>
<dbReference type="PANTHER" id="PTHR42080:SF1">
    <property type="entry name" value="SRR1-LIKE DOMAIN-CONTAINING PROTEIN"/>
    <property type="match status" value="1"/>
</dbReference>
<dbReference type="InterPro" id="IPR012942">
    <property type="entry name" value="SRR1-like"/>
</dbReference>